<reference evidence="2 3" key="1">
    <citation type="submission" date="2017-09" db="EMBL/GenBank/DDBJ databases">
        <authorList>
            <person name="Ehlers B."/>
            <person name="Leendertz F.H."/>
        </authorList>
    </citation>
    <scope>NUCLEOTIDE SEQUENCE [LARGE SCALE GENOMIC DNA]</scope>
    <source>
        <strain evidence="2 3">USBA 140</strain>
    </source>
</reference>
<feature type="transmembrane region" description="Helical" evidence="1">
    <location>
        <begin position="86"/>
        <end position="104"/>
    </location>
</feature>
<evidence type="ECO:0000313" key="3">
    <source>
        <dbReference type="Proteomes" id="UP000219621"/>
    </source>
</evidence>
<evidence type="ECO:0000256" key="1">
    <source>
        <dbReference type="SAM" id="Phobius"/>
    </source>
</evidence>
<feature type="transmembrane region" description="Helical" evidence="1">
    <location>
        <begin position="31"/>
        <end position="49"/>
    </location>
</feature>
<feature type="transmembrane region" description="Helical" evidence="1">
    <location>
        <begin position="110"/>
        <end position="133"/>
    </location>
</feature>
<evidence type="ECO:0000313" key="2">
    <source>
        <dbReference type="EMBL" id="SOD89637.1"/>
    </source>
</evidence>
<keyword evidence="1" id="KW-0472">Membrane</keyword>
<organism evidence="2 3">
    <name type="scientific">Caenispirillum bisanense</name>
    <dbReference type="NCBI Taxonomy" id="414052"/>
    <lineage>
        <taxon>Bacteria</taxon>
        <taxon>Pseudomonadati</taxon>
        <taxon>Pseudomonadota</taxon>
        <taxon>Alphaproteobacteria</taxon>
        <taxon>Rhodospirillales</taxon>
        <taxon>Novispirillaceae</taxon>
        <taxon>Caenispirillum</taxon>
    </lineage>
</organism>
<dbReference type="AlphaFoldDB" id="A0A286G274"/>
<dbReference type="RefSeq" id="WP_097277183.1">
    <property type="nucleotide sequence ID" value="NZ_OCNJ01000001.1"/>
</dbReference>
<gene>
    <name evidence="2" type="ORF">SAMN05421508_101285</name>
</gene>
<feature type="transmembrane region" description="Helical" evidence="1">
    <location>
        <begin position="145"/>
        <end position="163"/>
    </location>
</feature>
<keyword evidence="3" id="KW-1185">Reference proteome</keyword>
<sequence length="278" mass="26632">MVDLVLSLALPFLVAVAVAGVLRLSAGPERGGRLTGAGLAVGFLGWWLWARGLSPMVAEPIHLAPHVTLGGLLLGAAADGWIGRRAAAWAVAAVFSAACLWALAGMPGDLAAVAAQGLPLLAVAALWGLSVAVPARAATTAPAALLLLAMAALGLAGAAAAFGVAGVTAAALALAAASLGVLVWGPAAAAQPGWVPALAGGGTFTALAAALVAAEPGAAGPLAVLALVFLAEPTAARLPAGGARLATLARPLWLAAVAAVPAALAGFLAQVAARVSSG</sequence>
<feature type="transmembrane region" description="Helical" evidence="1">
    <location>
        <begin position="6"/>
        <end position="24"/>
    </location>
</feature>
<feature type="transmembrane region" description="Helical" evidence="1">
    <location>
        <begin position="169"/>
        <end position="187"/>
    </location>
</feature>
<name>A0A286G274_9PROT</name>
<dbReference type="EMBL" id="OCNJ01000001">
    <property type="protein sequence ID" value="SOD89637.1"/>
    <property type="molecule type" value="Genomic_DNA"/>
</dbReference>
<protein>
    <submittedName>
        <fullName evidence="2">Uncharacterized protein</fullName>
    </submittedName>
</protein>
<keyword evidence="1" id="KW-1133">Transmembrane helix</keyword>
<dbReference type="Proteomes" id="UP000219621">
    <property type="component" value="Unassembled WGS sequence"/>
</dbReference>
<feature type="transmembrane region" description="Helical" evidence="1">
    <location>
        <begin position="252"/>
        <end position="273"/>
    </location>
</feature>
<proteinExistence type="predicted"/>
<keyword evidence="1" id="KW-0812">Transmembrane</keyword>
<feature type="transmembrane region" description="Helical" evidence="1">
    <location>
        <begin position="220"/>
        <end position="240"/>
    </location>
</feature>
<accession>A0A286G274</accession>